<evidence type="ECO:0000256" key="3">
    <source>
        <dbReference type="ARBA" id="ARBA00022679"/>
    </source>
</evidence>
<dbReference type="GO" id="GO:0003968">
    <property type="term" value="F:RNA-directed RNA polymerase activity"/>
    <property type="evidence" value="ECO:0007669"/>
    <property type="project" value="UniProtKB-KW"/>
</dbReference>
<comment type="catalytic activity">
    <reaction evidence="8">
        <text>RNA(n) + a ribonucleoside 5'-triphosphate = RNA(n+1) + diphosphate</text>
        <dbReference type="Rhea" id="RHEA:21248"/>
        <dbReference type="Rhea" id="RHEA-COMP:14527"/>
        <dbReference type="Rhea" id="RHEA-COMP:17342"/>
        <dbReference type="ChEBI" id="CHEBI:33019"/>
        <dbReference type="ChEBI" id="CHEBI:61557"/>
        <dbReference type="ChEBI" id="CHEBI:140395"/>
        <dbReference type="EC" id="2.7.7.48"/>
    </reaction>
</comment>
<evidence type="ECO:0000256" key="4">
    <source>
        <dbReference type="ARBA" id="ARBA00022695"/>
    </source>
</evidence>
<keyword evidence="3" id="KW-0808">Transferase</keyword>
<feature type="binding site" evidence="9">
    <location>
        <position position="345"/>
    </location>
    <ligand>
        <name>Mg(2+)</name>
        <dbReference type="ChEBI" id="CHEBI:18420"/>
        <label>2</label>
    </ligand>
</feature>
<keyword evidence="4" id="KW-0548">Nucleotidyltransferase</keyword>
<dbReference type="GO" id="GO:0000166">
    <property type="term" value="F:nucleotide binding"/>
    <property type="evidence" value="ECO:0007669"/>
    <property type="project" value="UniProtKB-KW"/>
</dbReference>
<keyword evidence="2 11" id="KW-0696">RNA-directed RNA polymerase</keyword>
<evidence type="ECO:0000313" key="11">
    <source>
        <dbReference type="EMBL" id="QDH90799.1"/>
    </source>
</evidence>
<dbReference type="InterPro" id="IPR005093">
    <property type="entry name" value="RNArep_beta"/>
</dbReference>
<dbReference type="Pfam" id="PF03431">
    <property type="entry name" value="RNA_replicase_B"/>
    <property type="match status" value="1"/>
</dbReference>
<evidence type="ECO:0000256" key="2">
    <source>
        <dbReference type="ARBA" id="ARBA00022484"/>
    </source>
</evidence>
<name>A0A514DB25_9VIRU</name>
<dbReference type="EMBL" id="MN035792">
    <property type="protein sequence ID" value="QDH90799.1"/>
    <property type="molecule type" value="Genomic_RNA"/>
</dbReference>
<dbReference type="SUPFAM" id="SSF56672">
    <property type="entry name" value="DNA/RNA polymerases"/>
    <property type="match status" value="1"/>
</dbReference>
<accession>A0A514DB25</accession>
<evidence type="ECO:0000256" key="1">
    <source>
        <dbReference type="ARBA" id="ARBA00012494"/>
    </source>
</evidence>
<evidence type="ECO:0000256" key="6">
    <source>
        <dbReference type="ARBA" id="ARBA00022953"/>
    </source>
</evidence>
<dbReference type="EC" id="2.7.7.48" evidence="1"/>
<feature type="binding site" evidence="9">
    <location>
        <position position="344"/>
    </location>
    <ligand>
        <name>Mg(2+)</name>
        <dbReference type="ChEBI" id="CHEBI:18420"/>
        <label>2</label>
    </ligand>
</feature>
<keyword evidence="9" id="KW-0479">Metal-binding</keyword>
<dbReference type="PROSITE" id="PS50522">
    <property type="entry name" value="RDRP_PHAGE"/>
    <property type="match status" value="1"/>
</dbReference>
<keyword evidence="9" id="KW-0460">Magnesium</keyword>
<gene>
    <name evidence="11" type="ORF">H1Bulk28FD89_000001</name>
</gene>
<dbReference type="InterPro" id="IPR043502">
    <property type="entry name" value="DNA/RNA_pol_sf"/>
</dbReference>
<dbReference type="GO" id="GO:0046872">
    <property type="term" value="F:metal ion binding"/>
    <property type="evidence" value="ECO:0007669"/>
    <property type="project" value="UniProtKB-KW"/>
</dbReference>
<dbReference type="GO" id="GO:0039694">
    <property type="term" value="P:viral RNA genome replication"/>
    <property type="evidence" value="ECO:0007669"/>
    <property type="project" value="InterPro"/>
</dbReference>
<evidence type="ECO:0000256" key="7">
    <source>
        <dbReference type="ARBA" id="ARBA00030248"/>
    </source>
</evidence>
<evidence type="ECO:0000256" key="8">
    <source>
        <dbReference type="ARBA" id="ARBA00048744"/>
    </source>
</evidence>
<reference evidence="11" key="1">
    <citation type="submission" date="2019-05" db="EMBL/GenBank/DDBJ databases">
        <title>Metatranscriptomic reconstruction reveals RNA viruses with the potential to shape carbon cycling in soil.</title>
        <authorList>
            <person name="Starr E.P."/>
            <person name="Nuccio E."/>
            <person name="Pett-Ridge J."/>
            <person name="Banfield J.F."/>
            <person name="Firestone M.K."/>
        </authorList>
    </citation>
    <scope>NUCLEOTIDE SEQUENCE</scope>
    <source>
        <strain evidence="11">H1_Bulk_28_FD_scaffold_89</strain>
    </source>
</reference>
<keyword evidence="6" id="KW-0693">Viral RNA replication</keyword>
<proteinExistence type="predicted"/>
<organism evidence="11">
    <name type="scientific">Leviviridae sp</name>
    <dbReference type="NCBI Taxonomy" id="2027243"/>
    <lineage>
        <taxon>Viruses</taxon>
        <taxon>Riboviria</taxon>
        <taxon>Orthornavirae</taxon>
        <taxon>Lenarviricota</taxon>
        <taxon>Leviviricetes</taxon>
        <taxon>Norzivirales</taxon>
        <taxon>Fiersviridae</taxon>
    </lineage>
</organism>
<protein>
    <recommendedName>
        <fullName evidence="1">RNA-directed RNA polymerase</fullName>
        <ecNumber evidence="1">2.7.7.48</ecNumber>
    </recommendedName>
    <alternativeName>
        <fullName evidence="7">RNA replicase beta chain</fullName>
    </alternativeName>
</protein>
<dbReference type="InterPro" id="IPR007096">
    <property type="entry name" value="RNA-dir_Rpol_cat_phage"/>
</dbReference>
<feature type="domain" description="RdRp catalytic" evidence="10">
    <location>
        <begin position="239"/>
        <end position="376"/>
    </location>
</feature>
<sequence>MGTSPVALYEAIYADVQAYSSLGPVAPHDLPPDVSYRQAASSVLLSTLLKKYLPEDTTVPDAEAVKKFLASNKKCRDWQLPSLYESDRLLLGEFRREVESFLHPAGSELVSSWFDILKSSRTGPGSALGARANSFYAKMCASKLTSTSPYLYEIYKDYSQWFPLFSSADAIRSEKFGDVEIVDGSRFHLVPKTKDISRMICVEPSLNMFFQLGLGTILEERLRTYFNIDLTTQPAKNRQLAYLGSKDQSYCTIDLSSASDSISLRMLESFLPKWFFDLLLQLRVPSTYIDGQRVGLYMMSTMGNGFTFPLQTFIFSCLIRAAYSVSGLSINDHFIGQNWACFGDDIICKREAYRNVCRLLDLLGFSINDSKSFSEGPFRESCGTDWFNGQPIRGVYIRKLRSPQDHFVAINLLNGWSAYTGIPLIRGVQFLLNQVPKSKISWVPFDEGNEVGVRIPSLLLPEGVRRDSNLSILYRGYRSRTVSFRIGDGVIRSPRGLKSLIFNPSGVYLSLLLGELVSGSISTRHSRVRYHLRWRCTPFWDYIPYGSLTNGYRLSWQQWETAVFINLNNP</sequence>
<evidence type="ECO:0000256" key="5">
    <source>
        <dbReference type="ARBA" id="ARBA00022741"/>
    </source>
</evidence>
<evidence type="ECO:0000259" key="10">
    <source>
        <dbReference type="PROSITE" id="PS50522"/>
    </source>
</evidence>
<evidence type="ECO:0000256" key="9">
    <source>
        <dbReference type="PIRSR" id="PIRSR605093-1"/>
    </source>
</evidence>
<comment type="cofactor">
    <cofactor evidence="9">
        <name>Mg(2+)</name>
        <dbReference type="ChEBI" id="CHEBI:18420"/>
    </cofactor>
    <text evidence="9">Binds 2 Mg(2+) per subunit.</text>
</comment>
<keyword evidence="5" id="KW-0547">Nucleotide-binding</keyword>
<feature type="binding site" evidence="9">
    <location>
        <position position="254"/>
    </location>
    <ligand>
        <name>Mg(2+)</name>
        <dbReference type="ChEBI" id="CHEBI:18420"/>
        <label>2</label>
    </ligand>
</feature>